<dbReference type="EMBL" id="JASSZA010000009">
    <property type="protein sequence ID" value="KAK2102504.1"/>
    <property type="molecule type" value="Genomic_DNA"/>
</dbReference>
<accession>A0ABQ9V0F0</accession>
<dbReference type="SUPFAM" id="SSF56112">
    <property type="entry name" value="Protein kinase-like (PK-like)"/>
    <property type="match status" value="1"/>
</dbReference>
<sequence>MEGAAAPVAGDRPDAGPGALGSPREAVAGATAAPATAAAPEPRKPHGVKRHHHKHNLKHRYELQETLGKGTYGKVKRATERFSGRVVSGRILWAAGGADWTGPGTQGIFASTLHAELGRPGSPSRAHLQTMPQTAYFRNSPKNRIPSWELAPQIPCSVGIPPPFTHLPAAPGAATLHSDSASL</sequence>
<evidence type="ECO:0000256" key="1">
    <source>
        <dbReference type="SAM" id="MobiDB-lite"/>
    </source>
</evidence>
<organism evidence="2 3">
    <name type="scientific">Saguinus oedipus</name>
    <name type="common">Cotton-top tamarin</name>
    <name type="synonym">Oedipomidas oedipus</name>
    <dbReference type="NCBI Taxonomy" id="9490"/>
    <lineage>
        <taxon>Eukaryota</taxon>
        <taxon>Metazoa</taxon>
        <taxon>Chordata</taxon>
        <taxon>Craniata</taxon>
        <taxon>Vertebrata</taxon>
        <taxon>Euteleostomi</taxon>
        <taxon>Mammalia</taxon>
        <taxon>Eutheria</taxon>
        <taxon>Euarchontoglires</taxon>
        <taxon>Primates</taxon>
        <taxon>Haplorrhini</taxon>
        <taxon>Platyrrhini</taxon>
        <taxon>Cebidae</taxon>
        <taxon>Callitrichinae</taxon>
        <taxon>Saguinus</taxon>
    </lineage>
</organism>
<gene>
    <name evidence="2" type="ORF">P7K49_020171</name>
</gene>
<comment type="caution">
    <text evidence="2">The sequence shown here is derived from an EMBL/GenBank/DDBJ whole genome shotgun (WGS) entry which is preliminary data.</text>
</comment>
<dbReference type="Proteomes" id="UP001266305">
    <property type="component" value="Unassembled WGS sequence"/>
</dbReference>
<protein>
    <submittedName>
        <fullName evidence="2">Uncharacterized protein</fullName>
    </submittedName>
</protein>
<evidence type="ECO:0000313" key="2">
    <source>
        <dbReference type="EMBL" id="KAK2102504.1"/>
    </source>
</evidence>
<keyword evidence="3" id="KW-1185">Reference proteome</keyword>
<name>A0ABQ9V0F0_SAGOE</name>
<feature type="compositionally biased region" description="Basic residues" evidence="1">
    <location>
        <begin position="45"/>
        <end position="57"/>
    </location>
</feature>
<evidence type="ECO:0000313" key="3">
    <source>
        <dbReference type="Proteomes" id="UP001266305"/>
    </source>
</evidence>
<dbReference type="Gene3D" id="3.30.200.20">
    <property type="entry name" value="Phosphorylase Kinase, domain 1"/>
    <property type="match status" value="1"/>
</dbReference>
<dbReference type="InterPro" id="IPR011009">
    <property type="entry name" value="Kinase-like_dom_sf"/>
</dbReference>
<feature type="compositionally biased region" description="Low complexity" evidence="1">
    <location>
        <begin position="23"/>
        <end position="40"/>
    </location>
</feature>
<proteinExistence type="predicted"/>
<feature type="region of interest" description="Disordered" evidence="1">
    <location>
        <begin position="1"/>
        <end position="57"/>
    </location>
</feature>
<reference evidence="2 3" key="1">
    <citation type="submission" date="2023-05" db="EMBL/GenBank/DDBJ databases">
        <title>B98-5 Cell Line De Novo Hybrid Assembly: An Optical Mapping Approach.</title>
        <authorList>
            <person name="Kananen K."/>
            <person name="Auerbach J.A."/>
            <person name="Kautto E."/>
            <person name="Blachly J.S."/>
        </authorList>
    </citation>
    <scope>NUCLEOTIDE SEQUENCE [LARGE SCALE GENOMIC DNA]</scope>
    <source>
        <strain evidence="2">B95-8</strain>
        <tissue evidence="2">Cell line</tissue>
    </source>
</reference>